<sequence length="85" mass="9867">MVELKASSMDVRLQANSNIWYQAYFVKQSANEVKMRFPGANGRRSSEIMEWMKKGSSRIWRGSLKSSHWRHLGKGAWEPKLPAKK</sequence>
<evidence type="ECO:0000313" key="2">
    <source>
        <dbReference type="Proteomes" id="UP000485058"/>
    </source>
</evidence>
<proteinExistence type="predicted"/>
<evidence type="ECO:0000313" key="1">
    <source>
        <dbReference type="EMBL" id="GFH15319.1"/>
    </source>
</evidence>
<dbReference type="Proteomes" id="UP000485058">
    <property type="component" value="Unassembled WGS sequence"/>
</dbReference>
<organism evidence="1 2">
    <name type="scientific">Haematococcus lacustris</name>
    <name type="common">Green alga</name>
    <name type="synonym">Haematococcus pluvialis</name>
    <dbReference type="NCBI Taxonomy" id="44745"/>
    <lineage>
        <taxon>Eukaryota</taxon>
        <taxon>Viridiplantae</taxon>
        <taxon>Chlorophyta</taxon>
        <taxon>core chlorophytes</taxon>
        <taxon>Chlorophyceae</taxon>
        <taxon>CS clade</taxon>
        <taxon>Chlamydomonadales</taxon>
        <taxon>Haematococcaceae</taxon>
        <taxon>Haematococcus</taxon>
    </lineage>
</organism>
<dbReference type="EMBL" id="BLLF01000836">
    <property type="protein sequence ID" value="GFH15319.1"/>
    <property type="molecule type" value="Genomic_DNA"/>
</dbReference>
<gene>
    <name evidence="1" type="ORF">HaLaN_11523</name>
</gene>
<dbReference type="AlphaFoldDB" id="A0A699Z7W8"/>
<reference evidence="1 2" key="1">
    <citation type="submission" date="2020-02" db="EMBL/GenBank/DDBJ databases">
        <title>Draft genome sequence of Haematococcus lacustris strain NIES-144.</title>
        <authorList>
            <person name="Morimoto D."/>
            <person name="Nakagawa S."/>
            <person name="Yoshida T."/>
            <person name="Sawayama S."/>
        </authorList>
    </citation>
    <scope>NUCLEOTIDE SEQUENCE [LARGE SCALE GENOMIC DNA]</scope>
    <source>
        <strain evidence="1 2">NIES-144</strain>
    </source>
</reference>
<keyword evidence="2" id="KW-1185">Reference proteome</keyword>
<accession>A0A699Z7W8</accession>
<protein>
    <submittedName>
        <fullName evidence="1">Uncharacterized protein</fullName>
    </submittedName>
</protein>
<name>A0A699Z7W8_HAELA</name>
<comment type="caution">
    <text evidence="1">The sequence shown here is derived from an EMBL/GenBank/DDBJ whole genome shotgun (WGS) entry which is preliminary data.</text>
</comment>